<sequence>MPMKTCHLVRGLLVLKSNTLMNAICAVVHHQIVSGRHRQVICVLHRLIGAAVVSASRWKGLNLFMRSVVKGMQLFGVHYSKSDHVVSSSANNLLESVGDSAHGSDRHDVQGTDFFNFFLQPESCRCSKILLIVHICGG</sequence>
<proteinExistence type="predicted"/>
<dbReference type="Proteomes" id="UP000315295">
    <property type="component" value="Unassembled WGS sequence"/>
</dbReference>
<name>A0A540K8W5_MALBA</name>
<comment type="caution">
    <text evidence="2">The sequence shown here is derived from an EMBL/GenBank/DDBJ whole genome shotgun (WGS) entry which is preliminary data.</text>
</comment>
<accession>A0A540K8W5</accession>
<dbReference type="EMBL" id="VIEB01001714">
    <property type="protein sequence ID" value="TQD70671.1"/>
    <property type="molecule type" value="Genomic_DNA"/>
</dbReference>
<evidence type="ECO:0000313" key="3">
    <source>
        <dbReference type="Proteomes" id="UP000315295"/>
    </source>
</evidence>
<gene>
    <name evidence="2" type="ORF">C1H46_043801</name>
</gene>
<feature type="chain" id="PRO_5021955783" evidence="1">
    <location>
        <begin position="22"/>
        <end position="138"/>
    </location>
</feature>
<keyword evidence="3" id="KW-1185">Reference proteome</keyword>
<dbReference type="AlphaFoldDB" id="A0A540K8W5"/>
<evidence type="ECO:0000313" key="2">
    <source>
        <dbReference type="EMBL" id="TQD70671.1"/>
    </source>
</evidence>
<reference evidence="2 3" key="1">
    <citation type="journal article" date="2019" name="G3 (Bethesda)">
        <title>Sequencing of a Wild Apple (Malus baccata) Genome Unravels the Differences Between Cultivated and Wild Apple Species Regarding Disease Resistance and Cold Tolerance.</title>
        <authorList>
            <person name="Chen X."/>
        </authorList>
    </citation>
    <scope>NUCLEOTIDE SEQUENCE [LARGE SCALE GENOMIC DNA]</scope>
    <source>
        <strain evidence="3">cv. Shandingzi</strain>
        <tissue evidence="2">Leaves</tissue>
    </source>
</reference>
<feature type="signal peptide" evidence="1">
    <location>
        <begin position="1"/>
        <end position="21"/>
    </location>
</feature>
<organism evidence="2 3">
    <name type="scientific">Malus baccata</name>
    <name type="common">Siberian crab apple</name>
    <name type="synonym">Pyrus baccata</name>
    <dbReference type="NCBI Taxonomy" id="106549"/>
    <lineage>
        <taxon>Eukaryota</taxon>
        <taxon>Viridiplantae</taxon>
        <taxon>Streptophyta</taxon>
        <taxon>Embryophyta</taxon>
        <taxon>Tracheophyta</taxon>
        <taxon>Spermatophyta</taxon>
        <taxon>Magnoliopsida</taxon>
        <taxon>eudicotyledons</taxon>
        <taxon>Gunneridae</taxon>
        <taxon>Pentapetalae</taxon>
        <taxon>rosids</taxon>
        <taxon>fabids</taxon>
        <taxon>Rosales</taxon>
        <taxon>Rosaceae</taxon>
        <taxon>Amygdaloideae</taxon>
        <taxon>Maleae</taxon>
        <taxon>Malus</taxon>
    </lineage>
</organism>
<protein>
    <submittedName>
        <fullName evidence="2">Uncharacterized protein</fullName>
    </submittedName>
</protein>
<keyword evidence="1" id="KW-0732">Signal</keyword>
<evidence type="ECO:0000256" key="1">
    <source>
        <dbReference type="SAM" id="SignalP"/>
    </source>
</evidence>